<evidence type="ECO:0000256" key="3">
    <source>
        <dbReference type="ARBA" id="ARBA00023015"/>
    </source>
</evidence>
<keyword evidence="6" id="KW-0539">Nucleus</keyword>
<dbReference type="InterPro" id="IPR014756">
    <property type="entry name" value="Ig_E-set"/>
</dbReference>
<accession>A0ABQ8MM48</accession>
<dbReference type="Pfam" id="PF20144">
    <property type="entry name" value="TIG_SUH"/>
    <property type="match status" value="2"/>
</dbReference>
<dbReference type="InterPro" id="IPR008967">
    <property type="entry name" value="p53-like_TF_DNA-bd_sf"/>
</dbReference>
<evidence type="ECO:0000259" key="8">
    <source>
        <dbReference type="SMART" id="SM01268"/>
    </source>
</evidence>
<proteinExistence type="inferred from homology"/>
<dbReference type="Gene3D" id="2.80.10.50">
    <property type="match status" value="1"/>
</dbReference>
<dbReference type="InterPro" id="IPR037095">
    <property type="entry name" value="RBP-J/Cbf11_DNA-bd_sf"/>
</dbReference>
<dbReference type="EMBL" id="JACTAM010000006">
    <property type="protein sequence ID" value="KAI2663884.1"/>
    <property type="molecule type" value="Genomic_DNA"/>
</dbReference>
<dbReference type="PANTHER" id="PTHR10665">
    <property type="entry name" value="RECOMBINING BINDING PROTEIN SUPPRESSOR OF HAIRLESS"/>
    <property type="match status" value="1"/>
</dbReference>
<evidence type="ECO:0000256" key="6">
    <source>
        <dbReference type="ARBA" id="ARBA00023242"/>
    </source>
</evidence>
<dbReference type="SUPFAM" id="SSF110217">
    <property type="entry name" value="DNA-binding protein LAG-1 (CSL)"/>
    <property type="match status" value="1"/>
</dbReference>
<dbReference type="Proteomes" id="UP000830375">
    <property type="component" value="Unassembled WGS sequence"/>
</dbReference>
<feature type="domain" description="RBP-J/Cbf11/Cbf12 DNA binding" evidence="7">
    <location>
        <begin position="72"/>
        <end position="210"/>
    </location>
</feature>
<dbReference type="InterPro" id="IPR015351">
    <property type="entry name" value="RBP-J/Cbf11/Cbf12_DNA-bd"/>
</dbReference>
<comment type="subcellular location">
    <subcellularLocation>
        <location evidence="1">Nucleus</location>
    </subcellularLocation>
</comment>
<dbReference type="Pfam" id="PF09271">
    <property type="entry name" value="LAG1-DNAbind"/>
    <property type="match status" value="1"/>
</dbReference>
<dbReference type="Gene3D" id="2.60.40.1450">
    <property type="entry name" value="LAG1, DNA binding domain"/>
    <property type="match status" value="1"/>
</dbReference>
<dbReference type="SMART" id="SM01267">
    <property type="entry name" value="LAG1_DNAbind"/>
    <property type="match status" value="1"/>
</dbReference>
<evidence type="ECO:0000259" key="7">
    <source>
        <dbReference type="SMART" id="SM01267"/>
    </source>
</evidence>
<dbReference type="SMART" id="SM01268">
    <property type="entry name" value="BTD"/>
    <property type="match status" value="1"/>
</dbReference>
<evidence type="ECO:0000256" key="4">
    <source>
        <dbReference type="ARBA" id="ARBA00023125"/>
    </source>
</evidence>
<dbReference type="InterPro" id="IPR038007">
    <property type="entry name" value="RBP-Jkappa_IPT"/>
</dbReference>
<dbReference type="SUPFAM" id="SSF49417">
    <property type="entry name" value="p53-like transcription factors"/>
    <property type="match status" value="1"/>
</dbReference>
<name>A0ABQ8MM48_LABRO</name>
<keyword evidence="4" id="KW-0238">DNA-binding</keyword>
<organism evidence="9 10">
    <name type="scientific">Labeo rohita</name>
    <name type="common">Indian major carp</name>
    <name type="synonym">Cyprinus rohita</name>
    <dbReference type="NCBI Taxonomy" id="84645"/>
    <lineage>
        <taxon>Eukaryota</taxon>
        <taxon>Metazoa</taxon>
        <taxon>Chordata</taxon>
        <taxon>Craniata</taxon>
        <taxon>Vertebrata</taxon>
        <taxon>Euteleostomi</taxon>
        <taxon>Actinopterygii</taxon>
        <taxon>Neopterygii</taxon>
        <taxon>Teleostei</taxon>
        <taxon>Ostariophysi</taxon>
        <taxon>Cypriniformes</taxon>
        <taxon>Cyprinidae</taxon>
        <taxon>Labeoninae</taxon>
        <taxon>Labeonini</taxon>
        <taxon>Labeo</taxon>
    </lineage>
</organism>
<sequence>MEILPPANHCAPKPCGCVPKPGLAIVDTTELSHLYTSDACFTHLREDQNFSSLAKVTRDSVRQYLQFRPDQSVIILHAKVAQKSYGNEKRFFCPPPCVYLTGHGWKLRQEQLKASGLGESSCRLFGYMGLDSSADPRTDSFKLSFEEQTDRKMFACAKTLYISDTDKRKHFHLLLHLFHSGGQEIGTFNSRLIKVISKPSQKRQSMKNADPHTKRASSVDIDCWIHRELLRGRKRRLTSESSCQMTLNSSPFCSKVSLFNRLRSQTVSTRYLAVEDGAFVASARQWTAFTVMLVEEMHAAHSEYTVCDSYICYGCVVQLVCTDSGVALPPMVIRKVNKQHACLDVDEPVSQLHKCAFQFRDSSHMYLCLSNEKIIQFQASPCPKESNKVLLNDGSCWTIIGTEVVEYTFSESLTSHPTTISPVPFINGLELNGGGHVAMLELHGENFSPHLKVWFGNMQAETMFRLQGCRGATFLSRQAKMERWFLSGPFREVLKVVVKCQMSGRSSRSLLCVVPDVSILSGEWRWMRQPITVPLSLIRLDGLIYRSSYSFTYTPEHSAPSQPNGTTERTADSDSLIDTIHQEFTRTNFHLFMQS</sequence>
<dbReference type="InterPro" id="IPR015350">
    <property type="entry name" value="Beta-trefoil_DNA-bd_dom"/>
</dbReference>
<comment type="caution">
    <text evidence="9">The sequence shown here is derived from an EMBL/GenBank/DDBJ whole genome shotgun (WGS) entry which is preliminary data.</text>
</comment>
<keyword evidence="5" id="KW-0804">Transcription</keyword>
<evidence type="ECO:0000313" key="10">
    <source>
        <dbReference type="Proteomes" id="UP000830375"/>
    </source>
</evidence>
<keyword evidence="10" id="KW-1185">Reference proteome</keyword>
<keyword evidence="3" id="KW-0805">Transcription regulation</keyword>
<reference evidence="9 10" key="1">
    <citation type="submission" date="2022-01" db="EMBL/GenBank/DDBJ databases">
        <title>A high-quality chromosome-level genome assembly of rohu carp, Labeo rohita.</title>
        <authorList>
            <person name="Arick M.A. II"/>
            <person name="Hsu C.-Y."/>
            <person name="Magbanua Z."/>
            <person name="Pechanova O."/>
            <person name="Grover C."/>
            <person name="Miller E."/>
            <person name="Thrash A."/>
            <person name="Ezzel L."/>
            <person name="Alam S."/>
            <person name="Benzie J."/>
            <person name="Hamilton M."/>
            <person name="Karsi A."/>
            <person name="Lawrence M.L."/>
            <person name="Peterson D.G."/>
        </authorList>
    </citation>
    <scope>NUCLEOTIDE SEQUENCE [LARGE SCALE GENOMIC DNA]</scope>
    <source>
        <strain evidence="10">BAU-BD-2019</strain>
        <tissue evidence="9">Blood</tissue>
    </source>
</reference>
<protein>
    <submittedName>
        <fullName evidence="9">Recombining binding protein suppressor of hairless-like protein</fullName>
    </submittedName>
</protein>
<dbReference type="Gene3D" id="2.60.40.10">
    <property type="entry name" value="Immunoglobulins"/>
    <property type="match status" value="2"/>
</dbReference>
<evidence type="ECO:0000256" key="1">
    <source>
        <dbReference type="ARBA" id="ARBA00004123"/>
    </source>
</evidence>
<dbReference type="InterPro" id="IPR036358">
    <property type="entry name" value="BTD_sf"/>
</dbReference>
<comment type="similarity">
    <text evidence="2">Belongs to the Su(H) family.</text>
</comment>
<dbReference type="SUPFAM" id="SSF81296">
    <property type="entry name" value="E set domains"/>
    <property type="match status" value="2"/>
</dbReference>
<dbReference type="Pfam" id="PF09270">
    <property type="entry name" value="BTD"/>
    <property type="match status" value="1"/>
</dbReference>
<feature type="domain" description="Beta-trefoil DNA-binding" evidence="8">
    <location>
        <begin position="245"/>
        <end position="397"/>
    </location>
</feature>
<dbReference type="InterPro" id="IPR040159">
    <property type="entry name" value="CLS_fam"/>
</dbReference>
<evidence type="ECO:0000256" key="5">
    <source>
        <dbReference type="ARBA" id="ARBA00023163"/>
    </source>
</evidence>
<dbReference type="InterPro" id="IPR013783">
    <property type="entry name" value="Ig-like_fold"/>
</dbReference>
<evidence type="ECO:0000256" key="2">
    <source>
        <dbReference type="ARBA" id="ARBA00009704"/>
    </source>
</evidence>
<gene>
    <name evidence="9" type="ORF">H4Q32_012506</name>
</gene>
<evidence type="ECO:0000313" key="9">
    <source>
        <dbReference type="EMBL" id="KAI2663884.1"/>
    </source>
</evidence>